<proteinExistence type="inferred from homology"/>
<dbReference type="InterPro" id="IPR029753">
    <property type="entry name" value="D-isomer_DH_CS"/>
</dbReference>
<evidence type="ECO:0000259" key="5">
    <source>
        <dbReference type="Pfam" id="PF00389"/>
    </source>
</evidence>
<gene>
    <name evidence="7" type="ORF">H9753_11690</name>
</gene>
<comment type="similarity">
    <text evidence="1 4">Belongs to the D-isomer specific 2-hydroxyacid dehydrogenase family.</text>
</comment>
<reference evidence="7" key="2">
    <citation type="submission" date="2021-04" db="EMBL/GenBank/DDBJ databases">
        <authorList>
            <person name="Gilroy R."/>
        </authorList>
    </citation>
    <scope>NUCLEOTIDE SEQUENCE</scope>
    <source>
        <strain evidence="7">ChiBcec2-3848</strain>
    </source>
</reference>
<dbReference type="InterPro" id="IPR006139">
    <property type="entry name" value="D-isomer_2_OHA_DH_cat_dom"/>
</dbReference>
<dbReference type="SUPFAM" id="SSF51735">
    <property type="entry name" value="NAD(P)-binding Rossmann-fold domains"/>
    <property type="match status" value="1"/>
</dbReference>
<dbReference type="SUPFAM" id="SSF52283">
    <property type="entry name" value="Formate/glycerate dehydrogenase catalytic domain-like"/>
    <property type="match status" value="1"/>
</dbReference>
<evidence type="ECO:0000313" key="7">
    <source>
        <dbReference type="EMBL" id="HJC64262.1"/>
    </source>
</evidence>
<protein>
    <submittedName>
        <fullName evidence="7">Hydroxyacid dehydrogenase</fullName>
    </submittedName>
</protein>
<evidence type="ECO:0000259" key="6">
    <source>
        <dbReference type="Pfam" id="PF02826"/>
    </source>
</evidence>
<dbReference type="Pfam" id="PF00389">
    <property type="entry name" value="2-Hacid_dh"/>
    <property type="match status" value="1"/>
</dbReference>
<dbReference type="InterPro" id="IPR036291">
    <property type="entry name" value="NAD(P)-bd_dom_sf"/>
</dbReference>
<evidence type="ECO:0000256" key="4">
    <source>
        <dbReference type="RuleBase" id="RU003719"/>
    </source>
</evidence>
<dbReference type="AlphaFoldDB" id="A0A9D2PR27"/>
<dbReference type="PANTHER" id="PTHR43761:SF1">
    <property type="entry name" value="D-ISOMER SPECIFIC 2-HYDROXYACID DEHYDROGENASE CATALYTIC DOMAIN-CONTAINING PROTEIN-RELATED"/>
    <property type="match status" value="1"/>
</dbReference>
<dbReference type="Pfam" id="PF02826">
    <property type="entry name" value="2-Hacid_dh_C"/>
    <property type="match status" value="1"/>
</dbReference>
<feature type="domain" description="D-isomer specific 2-hydroxyacid dehydrogenase catalytic" evidence="5">
    <location>
        <begin position="19"/>
        <end position="310"/>
    </location>
</feature>
<evidence type="ECO:0000256" key="2">
    <source>
        <dbReference type="ARBA" id="ARBA00023002"/>
    </source>
</evidence>
<reference evidence="7" key="1">
    <citation type="journal article" date="2021" name="PeerJ">
        <title>Extensive microbial diversity within the chicken gut microbiome revealed by metagenomics and culture.</title>
        <authorList>
            <person name="Gilroy R."/>
            <person name="Ravi A."/>
            <person name="Getino M."/>
            <person name="Pursley I."/>
            <person name="Horton D.L."/>
            <person name="Alikhan N.F."/>
            <person name="Baker D."/>
            <person name="Gharbi K."/>
            <person name="Hall N."/>
            <person name="Watson M."/>
            <person name="Adriaenssens E.M."/>
            <person name="Foster-Nyarko E."/>
            <person name="Jarju S."/>
            <person name="Secka A."/>
            <person name="Antonio M."/>
            <person name="Oren A."/>
            <person name="Chaudhuri R.R."/>
            <person name="La Ragione R."/>
            <person name="Hildebrand F."/>
            <person name="Pallen M.J."/>
        </authorList>
    </citation>
    <scope>NUCLEOTIDE SEQUENCE</scope>
    <source>
        <strain evidence="7">ChiBcec2-3848</strain>
    </source>
</reference>
<dbReference type="GO" id="GO:0051287">
    <property type="term" value="F:NAD binding"/>
    <property type="evidence" value="ECO:0007669"/>
    <property type="project" value="InterPro"/>
</dbReference>
<evidence type="ECO:0000256" key="3">
    <source>
        <dbReference type="ARBA" id="ARBA00023027"/>
    </source>
</evidence>
<dbReference type="FunFam" id="3.40.50.720:FF:000203">
    <property type="entry name" value="D-3-phosphoglycerate dehydrogenase (SerA)"/>
    <property type="match status" value="1"/>
</dbReference>
<dbReference type="Proteomes" id="UP000823886">
    <property type="component" value="Unassembled WGS sequence"/>
</dbReference>
<accession>A0A9D2PR27</accession>
<organism evidence="7 8">
    <name type="scientific">Candidatus Blautia merdavium</name>
    <dbReference type="NCBI Taxonomy" id="2838494"/>
    <lineage>
        <taxon>Bacteria</taxon>
        <taxon>Bacillati</taxon>
        <taxon>Bacillota</taxon>
        <taxon>Clostridia</taxon>
        <taxon>Lachnospirales</taxon>
        <taxon>Lachnospiraceae</taxon>
        <taxon>Blautia</taxon>
    </lineage>
</organism>
<keyword evidence="3" id="KW-0520">NAD</keyword>
<dbReference type="InterPro" id="IPR006140">
    <property type="entry name" value="D-isomer_DH_NAD-bd"/>
</dbReference>
<dbReference type="EMBL" id="DWVZ01000152">
    <property type="protein sequence ID" value="HJC64262.1"/>
    <property type="molecule type" value="Genomic_DNA"/>
</dbReference>
<comment type="caution">
    <text evidence="7">The sequence shown here is derived from an EMBL/GenBank/DDBJ whole genome shotgun (WGS) entry which is preliminary data.</text>
</comment>
<feature type="domain" description="D-isomer specific 2-hydroxyacid dehydrogenase NAD-binding" evidence="6">
    <location>
        <begin position="111"/>
        <end position="284"/>
    </location>
</feature>
<dbReference type="PROSITE" id="PS00670">
    <property type="entry name" value="D_2_HYDROXYACID_DH_2"/>
    <property type="match status" value="1"/>
</dbReference>
<dbReference type="PANTHER" id="PTHR43761">
    <property type="entry name" value="D-ISOMER SPECIFIC 2-HYDROXYACID DEHYDROGENASE FAMILY PROTEIN (AFU_ORTHOLOGUE AFUA_1G13630)"/>
    <property type="match status" value="1"/>
</dbReference>
<dbReference type="CDD" id="cd12161">
    <property type="entry name" value="GDH_like_1"/>
    <property type="match status" value="1"/>
</dbReference>
<dbReference type="PROSITE" id="PS00671">
    <property type="entry name" value="D_2_HYDROXYACID_DH_3"/>
    <property type="match status" value="1"/>
</dbReference>
<dbReference type="GO" id="GO:0016616">
    <property type="term" value="F:oxidoreductase activity, acting on the CH-OH group of donors, NAD or NADP as acceptor"/>
    <property type="evidence" value="ECO:0007669"/>
    <property type="project" value="InterPro"/>
</dbReference>
<dbReference type="Gene3D" id="3.40.50.720">
    <property type="entry name" value="NAD(P)-binding Rossmann-like Domain"/>
    <property type="match status" value="2"/>
</dbReference>
<dbReference type="InterPro" id="IPR050418">
    <property type="entry name" value="D-iso_2-hydroxyacid_DH_PdxB"/>
</dbReference>
<sequence length="315" mass="34485">MKIAVLESLGINKTKWDQCVSPFLKQGHEIVSFERETSEEILIQNAKDADAVIIANMPLSGNVIRNCEKLKFIDVAFTGVDHVDLAVAKERGIAVSNASGYSNEAVAELTISMMLALLRNLKAVEERCREGSTKDGLIGRELKGKTVGIVGTGKIGTRTAQLCRAFGCEILGTRRNQDKEKEDFITYVPLDELLEKSDIVTLHCPLTEETRGLINQEKIGLMKNGAILINAARGPVVEEEALAQALNEGKLGGAGIDVFDVEPPLPKDHCLLQCRNTLVTPHVAFASEESMELRADIVFQNLAAWMEGRQENIIC</sequence>
<keyword evidence="2 4" id="KW-0560">Oxidoreductase</keyword>
<evidence type="ECO:0000313" key="8">
    <source>
        <dbReference type="Proteomes" id="UP000823886"/>
    </source>
</evidence>
<evidence type="ECO:0000256" key="1">
    <source>
        <dbReference type="ARBA" id="ARBA00005854"/>
    </source>
</evidence>
<name>A0A9D2PR27_9FIRM</name>